<feature type="compositionally biased region" description="Basic and acidic residues" evidence="1">
    <location>
        <begin position="168"/>
        <end position="183"/>
    </location>
</feature>
<feature type="region of interest" description="Disordered" evidence="1">
    <location>
        <begin position="145"/>
        <end position="183"/>
    </location>
</feature>
<reference evidence="2 3" key="1">
    <citation type="submission" date="2023-03" db="EMBL/GenBank/DDBJ databases">
        <title>Genome insight into feeding habits of ladybird beetles.</title>
        <authorList>
            <person name="Li H.-S."/>
            <person name="Huang Y.-H."/>
            <person name="Pang H."/>
        </authorList>
    </citation>
    <scope>NUCLEOTIDE SEQUENCE [LARGE SCALE GENOMIC DNA]</scope>
    <source>
        <strain evidence="2">SYSU_2023b</strain>
        <tissue evidence="2">Whole body</tissue>
    </source>
</reference>
<organism evidence="2 3">
    <name type="scientific">Henosepilachna vigintioctopunctata</name>
    <dbReference type="NCBI Taxonomy" id="420089"/>
    <lineage>
        <taxon>Eukaryota</taxon>
        <taxon>Metazoa</taxon>
        <taxon>Ecdysozoa</taxon>
        <taxon>Arthropoda</taxon>
        <taxon>Hexapoda</taxon>
        <taxon>Insecta</taxon>
        <taxon>Pterygota</taxon>
        <taxon>Neoptera</taxon>
        <taxon>Endopterygota</taxon>
        <taxon>Coleoptera</taxon>
        <taxon>Polyphaga</taxon>
        <taxon>Cucujiformia</taxon>
        <taxon>Coccinelloidea</taxon>
        <taxon>Coccinellidae</taxon>
        <taxon>Epilachninae</taxon>
        <taxon>Epilachnini</taxon>
        <taxon>Henosepilachna</taxon>
    </lineage>
</organism>
<proteinExistence type="predicted"/>
<keyword evidence="3" id="KW-1185">Reference proteome</keyword>
<gene>
    <name evidence="2" type="ORF">WA026_022597</name>
</gene>
<feature type="compositionally biased region" description="Polar residues" evidence="1">
    <location>
        <begin position="147"/>
        <end position="167"/>
    </location>
</feature>
<evidence type="ECO:0000313" key="2">
    <source>
        <dbReference type="EMBL" id="KAK9887451.1"/>
    </source>
</evidence>
<dbReference type="Proteomes" id="UP001431783">
    <property type="component" value="Unassembled WGS sequence"/>
</dbReference>
<sequence>MSWLNSHLKRLKKDDLISIIVTKSVPVNNVTGMSGDILEKLKNMVESHLLLTPPYEISKVTYIHAVGLSSNNVLMNVGSKIEFLEVNKTITSIKKTSKQNQSSSNSEDNKSAVFVADALPIKDGKSIVTDVATSFSKLSNEKLNENIDLTSNRNPMKTNSNEKNQAFSDRDGWKTIASKKPER</sequence>
<comment type="caution">
    <text evidence="2">The sequence shown here is derived from an EMBL/GenBank/DDBJ whole genome shotgun (WGS) entry which is preliminary data.</text>
</comment>
<accession>A0AAW1V358</accession>
<name>A0AAW1V358_9CUCU</name>
<evidence type="ECO:0000313" key="3">
    <source>
        <dbReference type="Proteomes" id="UP001431783"/>
    </source>
</evidence>
<protein>
    <submittedName>
        <fullName evidence="2">Uncharacterized protein</fullName>
    </submittedName>
</protein>
<dbReference type="EMBL" id="JARQZJ010000110">
    <property type="protein sequence ID" value="KAK9887451.1"/>
    <property type="molecule type" value="Genomic_DNA"/>
</dbReference>
<dbReference type="AlphaFoldDB" id="A0AAW1V358"/>
<evidence type="ECO:0000256" key="1">
    <source>
        <dbReference type="SAM" id="MobiDB-lite"/>
    </source>
</evidence>